<sequence>MIHALKTMGDYVQDKTESSFLSQVVENPNFNGKYNTVLVVVFNNDDDELKYQEIQMEEFTKKKLEKYAYVSGSPRGGDLTPTSKITKLDTTYSRIQRPLKKLVDKIKNKDELNQEEKTIIDIFNLFQDEDLSDKIYQELEKISYDDNAVLTIGVEKNGQIKYVGDFNKFTDSLLDKYEKGFYFKKSYNKAEKNSVGKNNKCYICSKEKDETYGYVGTFAFYTLDKPGFTTGGFNRGKAWKNYPVCSECARTLDLGKKYLEENLSSRFSGINYFIIPKTVFASETETEEMFEILEELEDKKKLSLKKDNKKSLSGSQNDLFQMMTEFKNYVNFNLMFYEEINSAFRILLYVEDVLPSYIQKIFAAKDEVDGDNLFTNLQGKDGPFELSFTFKTISDFFYVNQRGKQDFTKSFLEITDNIFSEKSISYDLLINRFIAHIREKFVNNQSYWLDNLKALQILKFLNKLDLLNQKGEEENFMLTVDSEYKKNIVNFLDDHHDILNTNSKKLVFLEGVLAQKLLNIQASDGSGSQPFRARLNGLKLNEKIIKRLYTEIINKLEEYDKNYYKQLEELIADYILESDLSEISNNEISFYFVTGMNQANKFNFQKNEEE</sequence>
<evidence type="ECO:0000313" key="1">
    <source>
        <dbReference type="EMBL" id="SDI62495.1"/>
    </source>
</evidence>
<evidence type="ECO:0000313" key="4">
    <source>
        <dbReference type="Proteomes" id="UP000295758"/>
    </source>
</evidence>
<dbReference type="NCBIfam" id="TIGR02556">
    <property type="entry name" value="cas_TM1802"/>
    <property type="match status" value="1"/>
</dbReference>
<dbReference type="Pfam" id="PF09484">
    <property type="entry name" value="Cas_TM1802"/>
    <property type="match status" value="1"/>
</dbReference>
<dbReference type="InterPro" id="IPR013420">
    <property type="entry name" value="CRISPR-assoc_prot_Cas8b/Csh1_C"/>
</dbReference>
<dbReference type="NCBIfam" id="TIGR02591">
    <property type="entry name" value="cas_Csh1"/>
    <property type="match status" value="1"/>
</dbReference>
<reference evidence="1 3" key="1">
    <citation type="submission" date="2016-10" db="EMBL/GenBank/DDBJ databases">
        <authorList>
            <person name="de Groot N.N."/>
        </authorList>
    </citation>
    <scope>NUCLEOTIDE SEQUENCE [LARGE SCALE GENOMIC DNA]</scope>
    <source>
        <strain evidence="1 3">WG7</strain>
    </source>
</reference>
<evidence type="ECO:0000313" key="2">
    <source>
        <dbReference type="EMBL" id="TDS28941.1"/>
    </source>
</evidence>
<name>A0A1G8M3L5_9FIRM</name>
<gene>
    <name evidence="2" type="ORF">BY453_11931</name>
    <name evidence="1" type="ORF">SAMN04515654_11030</name>
</gene>
<dbReference type="RefSeq" id="WP_089716805.1">
    <property type="nucleotide sequence ID" value="NZ_FNEH01000010.1"/>
</dbReference>
<dbReference type="InterPro" id="IPR013389">
    <property type="entry name" value="CRISPR-assoc_prot_Cas8b"/>
</dbReference>
<dbReference type="Proteomes" id="UP000198945">
    <property type="component" value="Unassembled WGS sequence"/>
</dbReference>
<reference evidence="2 4" key="2">
    <citation type="submission" date="2019-03" db="EMBL/GenBank/DDBJ databases">
        <title>Deep subsurface shale carbon reservoir microbial communities from Ohio and West Virginia, USA.</title>
        <authorList>
            <person name="Wrighton K."/>
        </authorList>
    </citation>
    <scope>NUCLEOTIDE SEQUENCE [LARGE SCALE GENOMIC DNA]</scope>
    <source>
        <strain evidence="2 4">UTICA-S4D12</strain>
    </source>
</reference>
<organism evidence="1 3">
    <name type="scientific">Halanaerobium congolense</name>
    <dbReference type="NCBI Taxonomy" id="54121"/>
    <lineage>
        <taxon>Bacteria</taxon>
        <taxon>Bacillati</taxon>
        <taxon>Bacillota</taxon>
        <taxon>Clostridia</taxon>
        <taxon>Halanaerobiales</taxon>
        <taxon>Halanaerobiaceae</taxon>
        <taxon>Halanaerobium</taxon>
    </lineage>
</organism>
<dbReference type="EMBL" id="SOAA01000019">
    <property type="protein sequence ID" value="TDS28941.1"/>
    <property type="molecule type" value="Genomic_DNA"/>
</dbReference>
<evidence type="ECO:0000313" key="3">
    <source>
        <dbReference type="Proteomes" id="UP000198945"/>
    </source>
</evidence>
<dbReference type="AlphaFoldDB" id="A0A1G8M3L5"/>
<dbReference type="Proteomes" id="UP000295758">
    <property type="component" value="Unassembled WGS sequence"/>
</dbReference>
<accession>A0A1G8M3L5</accession>
<protein>
    <submittedName>
        <fullName evidence="2">CRISPR-associated Csh1 family protein</fullName>
    </submittedName>
    <submittedName>
        <fullName evidence="1">CRISPR-associated protein, Csh1 family</fullName>
    </submittedName>
</protein>
<proteinExistence type="predicted"/>
<dbReference type="EMBL" id="FNEH01000010">
    <property type="protein sequence ID" value="SDI62495.1"/>
    <property type="molecule type" value="Genomic_DNA"/>
</dbReference>